<reference evidence="1" key="1">
    <citation type="journal article" date="2023" name="G3 (Bethesda)">
        <title>Whole genome assembly and annotation of the endangered Caribbean coral Acropora cervicornis.</title>
        <authorList>
            <person name="Selwyn J.D."/>
            <person name="Vollmer S.V."/>
        </authorList>
    </citation>
    <scope>NUCLEOTIDE SEQUENCE</scope>
    <source>
        <strain evidence="1">K2</strain>
    </source>
</reference>
<dbReference type="EMBL" id="JARQWQ010000043">
    <property type="protein sequence ID" value="KAK2558701.1"/>
    <property type="molecule type" value="Genomic_DNA"/>
</dbReference>
<organism evidence="1 2">
    <name type="scientific">Acropora cervicornis</name>
    <name type="common">Staghorn coral</name>
    <dbReference type="NCBI Taxonomy" id="6130"/>
    <lineage>
        <taxon>Eukaryota</taxon>
        <taxon>Metazoa</taxon>
        <taxon>Cnidaria</taxon>
        <taxon>Anthozoa</taxon>
        <taxon>Hexacorallia</taxon>
        <taxon>Scleractinia</taxon>
        <taxon>Astrocoeniina</taxon>
        <taxon>Acroporidae</taxon>
        <taxon>Acropora</taxon>
    </lineage>
</organism>
<keyword evidence="2" id="KW-1185">Reference proteome</keyword>
<reference evidence="1" key="2">
    <citation type="journal article" date="2023" name="Science">
        <title>Genomic signatures of disease resistance in endangered staghorn corals.</title>
        <authorList>
            <person name="Vollmer S.V."/>
            <person name="Selwyn J.D."/>
            <person name="Despard B.A."/>
            <person name="Roesel C.L."/>
        </authorList>
    </citation>
    <scope>NUCLEOTIDE SEQUENCE</scope>
    <source>
        <strain evidence="1">K2</strain>
    </source>
</reference>
<name>A0AAD9QCB7_ACRCE</name>
<dbReference type="Proteomes" id="UP001249851">
    <property type="component" value="Unassembled WGS sequence"/>
</dbReference>
<gene>
    <name evidence="1" type="ORF">P5673_018906</name>
</gene>
<sequence length="63" mass="7420">MASRQLHLLQSNLSNSQLSRKRIIFCRELDPLKSYTDSELSSWYRFGKEAIKYMVDLVAEHKS</sequence>
<comment type="caution">
    <text evidence="1">The sequence shown here is derived from an EMBL/GenBank/DDBJ whole genome shotgun (WGS) entry which is preliminary data.</text>
</comment>
<proteinExistence type="predicted"/>
<evidence type="ECO:0000313" key="1">
    <source>
        <dbReference type="EMBL" id="KAK2558701.1"/>
    </source>
</evidence>
<accession>A0AAD9QCB7</accession>
<dbReference type="AlphaFoldDB" id="A0AAD9QCB7"/>
<protein>
    <submittedName>
        <fullName evidence="1">Uncharacterized protein</fullName>
    </submittedName>
</protein>
<evidence type="ECO:0000313" key="2">
    <source>
        <dbReference type="Proteomes" id="UP001249851"/>
    </source>
</evidence>